<dbReference type="Gene3D" id="2.180.10.10">
    <property type="entry name" value="RHS repeat-associated core"/>
    <property type="match status" value="1"/>
</dbReference>
<dbReference type="AlphaFoldDB" id="A0A643CYB1"/>
<dbReference type="NCBIfam" id="TIGR03696">
    <property type="entry name" value="Rhs_assc_core"/>
    <property type="match status" value="1"/>
</dbReference>
<comment type="caution">
    <text evidence="1">The sequence shown here is derived from an EMBL/GenBank/DDBJ whole genome shotgun (WGS) entry which is preliminary data.</text>
</comment>
<gene>
    <name evidence="1" type="ORF">F7R15_29285</name>
</gene>
<reference evidence="1 2" key="1">
    <citation type="submission" date="2019-09" db="EMBL/GenBank/DDBJ databases">
        <title>Draft genome sequences of 48 bacterial type strains from the CCUG.</title>
        <authorList>
            <person name="Tunovic T."/>
            <person name="Pineiro-Iglesias B."/>
            <person name="Unosson C."/>
            <person name="Inganas E."/>
            <person name="Ohlen M."/>
            <person name="Cardew S."/>
            <person name="Jensie-Markopoulos S."/>
            <person name="Salva-Serra F."/>
            <person name="Jaen-Luchoro D."/>
            <person name="Karlsson R."/>
            <person name="Svensson-Stadler L."/>
            <person name="Chun J."/>
            <person name="Moore E."/>
        </authorList>
    </citation>
    <scope>NUCLEOTIDE SEQUENCE [LARGE SCALE GENOMIC DNA]</scope>
    <source>
        <strain evidence="1 2">CCUG 53116</strain>
    </source>
</reference>
<dbReference type="InterPro" id="IPR022385">
    <property type="entry name" value="Rhs_assc_core"/>
</dbReference>
<dbReference type="RefSeq" id="WP_151148888.1">
    <property type="nucleotide sequence ID" value="NZ_VZPS01000072.1"/>
</dbReference>
<dbReference type="Proteomes" id="UP000460142">
    <property type="component" value="Unassembled WGS sequence"/>
</dbReference>
<feature type="non-terminal residue" evidence="1">
    <location>
        <position position="72"/>
    </location>
</feature>
<organism evidence="1 2">
    <name type="scientific">Pseudomonas reinekei</name>
    <dbReference type="NCBI Taxonomy" id="395598"/>
    <lineage>
        <taxon>Bacteria</taxon>
        <taxon>Pseudomonadati</taxon>
        <taxon>Pseudomonadota</taxon>
        <taxon>Gammaproteobacteria</taxon>
        <taxon>Pseudomonadales</taxon>
        <taxon>Pseudomonadaceae</taxon>
        <taxon>Pseudomonas</taxon>
    </lineage>
</organism>
<evidence type="ECO:0000313" key="2">
    <source>
        <dbReference type="Proteomes" id="UP000460142"/>
    </source>
</evidence>
<name>A0A643CYB1_PSERE</name>
<sequence>RHRYYHPDTGRYLTPDPVKLAGGLNAYRYTPNPTGWVDPLGLACQCPGDIDADGPFSEIVPGGGLAAHEAQG</sequence>
<dbReference type="EMBL" id="VZPS01000072">
    <property type="protein sequence ID" value="KAB0478902.1"/>
    <property type="molecule type" value="Genomic_DNA"/>
</dbReference>
<accession>A0A643CYB1</accession>
<evidence type="ECO:0000313" key="1">
    <source>
        <dbReference type="EMBL" id="KAB0478902.1"/>
    </source>
</evidence>
<feature type="non-terminal residue" evidence="1">
    <location>
        <position position="1"/>
    </location>
</feature>
<protein>
    <submittedName>
        <fullName evidence="1">RHS repeat-associated core domain-containing protein</fullName>
    </submittedName>
</protein>
<proteinExistence type="predicted"/>